<evidence type="ECO:0000259" key="6">
    <source>
        <dbReference type="Pfam" id="PF01494"/>
    </source>
</evidence>
<dbReference type="InterPro" id="IPR036188">
    <property type="entry name" value="FAD/NAD-bd_sf"/>
</dbReference>
<evidence type="ECO:0000313" key="8">
    <source>
        <dbReference type="Proteomes" id="UP000266188"/>
    </source>
</evidence>
<evidence type="ECO:0000256" key="4">
    <source>
        <dbReference type="ARBA" id="ARBA00023002"/>
    </source>
</evidence>
<dbReference type="AlphaFoldDB" id="A0A3A2ZZZ3"/>
<comment type="cofactor">
    <cofactor evidence="1">
        <name>FAD</name>
        <dbReference type="ChEBI" id="CHEBI:57692"/>
    </cofactor>
</comment>
<evidence type="ECO:0000256" key="5">
    <source>
        <dbReference type="SAM" id="Phobius"/>
    </source>
</evidence>
<name>A0A3A2ZZZ3_9EURO</name>
<dbReference type="Proteomes" id="UP000266188">
    <property type="component" value="Unassembled WGS sequence"/>
</dbReference>
<proteinExistence type="predicted"/>
<dbReference type="PANTHER" id="PTHR43004">
    <property type="entry name" value="TRK SYSTEM POTASSIUM UPTAKE PROTEIN"/>
    <property type="match status" value="1"/>
</dbReference>
<evidence type="ECO:0000256" key="2">
    <source>
        <dbReference type="ARBA" id="ARBA00022630"/>
    </source>
</evidence>
<dbReference type="InterPro" id="IPR050641">
    <property type="entry name" value="RIFMO-like"/>
</dbReference>
<keyword evidence="5" id="KW-0472">Membrane</keyword>
<keyword evidence="5" id="KW-0812">Transmembrane</keyword>
<reference evidence="8" key="1">
    <citation type="submission" date="2017-02" db="EMBL/GenBank/DDBJ databases">
        <authorList>
            <person name="Tafer H."/>
            <person name="Lopandic K."/>
        </authorList>
    </citation>
    <scope>NUCLEOTIDE SEQUENCE [LARGE SCALE GENOMIC DNA]</scope>
    <source>
        <strain evidence="8">CBS 366.77</strain>
    </source>
</reference>
<dbReference type="EMBL" id="MVGC01000063">
    <property type="protein sequence ID" value="RJE24954.1"/>
    <property type="molecule type" value="Genomic_DNA"/>
</dbReference>
<dbReference type="GO" id="GO:0071949">
    <property type="term" value="F:FAD binding"/>
    <property type="evidence" value="ECO:0007669"/>
    <property type="project" value="InterPro"/>
</dbReference>
<dbReference type="Gene3D" id="3.50.50.60">
    <property type="entry name" value="FAD/NAD(P)-binding domain"/>
    <property type="match status" value="1"/>
</dbReference>
<keyword evidence="2" id="KW-0285">Flavoprotein</keyword>
<dbReference type="InterPro" id="IPR002938">
    <property type="entry name" value="FAD-bd"/>
</dbReference>
<dbReference type="PRINTS" id="PR00420">
    <property type="entry name" value="RNGMNOXGNASE"/>
</dbReference>
<feature type="transmembrane region" description="Helical" evidence="5">
    <location>
        <begin position="12"/>
        <end position="29"/>
    </location>
</feature>
<protein>
    <submittedName>
        <fullName evidence="7">FAD binding domain protein</fullName>
    </submittedName>
</protein>
<dbReference type="Pfam" id="PF01494">
    <property type="entry name" value="FAD_binding_3"/>
    <property type="match status" value="1"/>
</dbReference>
<accession>A0A3A2ZZZ3</accession>
<keyword evidence="3" id="KW-0274">FAD</keyword>
<keyword evidence="5" id="KW-1133">Transmembrane helix</keyword>
<dbReference type="STRING" id="2070753.A0A3A2ZZZ3"/>
<evidence type="ECO:0000256" key="1">
    <source>
        <dbReference type="ARBA" id="ARBA00001974"/>
    </source>
</evidence>
<sequence length="431" mass="49058">MPPTEKERPFEKILIAGAGPAGLLLALMLSQHGIPSLVLEAWDRLDERLRATQYGVPATRIFRRAGLLKDFREAGIPTFPYICWRNVKDSRKKLIGIDLSTTKDEEDRMTVLPLNMILQIMYKHCIERGNGLIDIRFNHKVTNVGQDGSKAWADVEVGRPGTVPTQLRFEADYVIGCDGGSSVVRKCLFGRDWPGETFDCKLMVQNVFYDGFDKHGWDGGNYMIDEEHFGLIAKRGKAGTNGNLWRVTYGDAGGFSDEEYIARRPEAFKRLLPGSPEPSDYTITDTNQFRIHNRCVDKMRVGRILLAADAAHVCNPFGGYGCMSAVLDAGGLADCLIGYYEGWADESILDLYAEIRRQKFVDYVDRRSRKNFYRISRTDANTALETDPFLGLLKDIEGDKERTRQFLMKWSSIEYDFTQHYRKDKKERSKI</sequence>
<dbReference type="SUPFAM" id="SSF51905">
    <property type="entry name" value="FAD/NAD(P)-binding domain"/>
    <property type="match status" value="1"/>
</dbReference>
<keyword evidence="4" id="KW-0560">Oxidoreductase</keyword>
<dbReference type="PANTHER" id="PTHR43004:SF19">
    <property type="entry name" value="BINDING MONOOXYGENASE, PUTATIVE (JCVI)-RELATED"/>
    <property type="match status" value="1"/>
</dbReference>
<dbReference type="OrthoDB" id="10016252at2759"/>
<evidence type="ECO:0000313" key="7">
    <source>
        <dbReference type="EMBL" id="RJE24954.1"/>
    </source>
</evidence>
<keyword evidence="8" id="KW-1185">Reference proteome</keyword>
<organism evidence="7 8">
    <name type="scientific">Aspergillus sclerotialis</name>
    <dbReference type="NCBI Taxonomy" id="2070753"/>
    <lineage>
        <taxon>Eukaryota</taxon>
        <taxon>Fungi</taxon>
        <taxon>Dikarya</taxon>
        <taxon>Ascomycota</taxon>
        <taxon>Pezizomycotina</taxon>
        <taxon>Eurotiomycetes</taxon>
        <taxon>Eurotiomycetidae</taxon>
        <taxon>Eurotiales</taxon>
        <taxon>Aspergillaceae</taxon>
        <taxon>Aspergillus</taxon>
        <taxon>Aspergillus subgen. Polypaecilum</taxon>
    </lineage>
</organism>
<comment type="caution">
    <text evidence="7">The sequence shown here is derived from an EMBL/GenBank/DDBJ whole genome shotgun (WGS) entry which is preliminary data.</text>
</comment>
<dbReference type="Gene3D" id="3.30.9.10">
    <property type="entry name" value="D-Amino Acid Oxidase, subunit A, domain 2"/>
    <property type="match status" value="1"/>
</dbReference>
<gene>
    <name evidence="7" type="ORF">PHISCL_02718</name>
</gene>
<dbReference type="GO" id="GO:0016709">
    <property type="term" value="F:oxidoreductase activity, acting on paired donors, with incorporation or reduction of molecular oxygen, NAD(P)H as one donor, and incorporation of one atom of oxygen"/>
    <property type="evidence" value="ECO:0007669"/>
    <property type="project" value="UniProtKB-ARBA"/>
</dbReference>
<evidence type="ECO:0000256" key="3">
    <source>
        <dbReference type="ARBA" id="ARBA00022827"/>
    </source>
</evidence>
<feature type="domain" description="FAD-binding" evidence="6">
    <location>
        <begin position="13"/>
        <end position="363"/>
    </location>
</feature>